<feature type="transmembrane region" description="Helical" evidence="1">
    <location>
        <begin position="16"/>
        <end position="36"/>
    </location>
</feature>
<protein>
    <submittedName>
        <fullName evidence="2">Uncharacterized protein</fullName>
    </submittedName>
</protein>
<sequence length="78" mass="8855">MACFECSSDAMLINQFVPWVTVGILIVSALFFSRLLKRDHRMWTFVVVTLVLMEALALSLWLLPGDVQILSLHLMDGM</sequence>
<evidence type="ECO:0000313" key="3">
    <source>
        <dbReference type="Proteomes" id="UP000254332"/>
    </source>
</evidence>
<keyword evidence="1" id="KW-0812">Transmembrane</keyword>
<keyword evidence="1" id="KW-0472">Membrane</keyword>
<feature type="transmembrane region" description="Helical" evidence="1">
    <location>
        <begin position="43"/>
        <end position="63"/>
    </location>
</feature>
<reference evidence="2 3" key="1">
    <citation type="submission" date="2018-06" db="EMBL/GenBank/DDBJ databases">
        <authorList>
            <consortium name="Pathogen Informatics"/>
            <person name="Doyle S."/>
        </authorList>
    </citation>
    <scope>NUCLEOTIDE SEQUENCE [LARGE SCALE GENOMIC DNA]</scope>
    <source>
        <strain evidence="2 3">NCTC10718</strain>
    </source>
</reference>
<organism evidence="2 3">
    <name type="scientific">Salmonella enterica</name>
    <name type="common">Salmonella choleraesuis</name>
    <dbReference type="NCBI Taxonomy" id="28901"/>
    <lineage>
        <taxon>Bacteria</taxon>
        <taxon>Pseudomonadati</taxon>
        <taxon>Pseudomonadota</taxon>
        <taxon>Gammaproteobacteria</taxon>
        <taxon>Enterobacterales</taxon>
        <taxon>Enterobacteriaceae</taxon>
        <taxon>Salmonella</taxon>
    </lineage>
</organism>
<proteinExistence type="predicted"/>
<name>A0A379SDY5_SALER</name>
<accession>A0A379SDY5</accession>
<gene>
    <name evidence="2" type="ORF">NCTC10718_05144</name>
</gene>
<keyword evidence="1" id="KW-1133">Transmembrane helix</keyword>
<dbReference type="Proteomes" id="UP000254332">
    <property type="component" value="Unassembled WGS sequence"/>
</dbReference>
<dbReference type="EMBL" id="UGWQ01000004">
    <property type="protein sequence ID" value="SUG27813.1"/>
    <property type="molecule type" value="Genomic_DNA"/>
</dbReference>
<dbReference type="AlphaFoldDB" id="A0A379SDY5"/>
<evidence type="ECO:0000313" key="2">
    <source>
        <dbReference type="EMBL" id="SUG27813.1"/>
    </source>
</evidence>
<evidence type="ECO:0000256" key="1">
    <source>
        <dbReference type="SAM" id="Phobius"/>
    </source>
</evidence>